<feature type="compositionally biased region" description="Low complexity" evidence="8">
    <location>
        <begin position="573"/>
        <end position="586"/>
    </location>
</feature>
<evidence type="ECO:0000313" key="11">
    <source>
        <dbReference type="Proteomes" id="UP001231189"/>
    </source>
</evidence>
<keyword evidence="4" id="KW-0449">Lipoprotein</keyword>
<evidence type="ECO:0000256" key="3">
    <source>
        <dbReference type="ARBA" id="ARBA00022475"/>
    </source>
</evidence>
<comment type="function">
    <text evidence="7">May be a cell surface adhesion protein.</text>
</comment>
<gene>
    <name evidence="10" type="ORF">QYE76_030955</name>
</gene>
<dbReference type="FunFam" id="2.30.180.10:FF:000008">
    <property type="entry name" value="Fasciclin-like arabinogalactan protein 10"/>
    <property type="match status" value="1"/>
</dbReference>
<comment type="similarity">
    <text evidence="2">Belongs to the fasciclin-like AGP family.</text>
</comment>
<dbReference type="PANTHER" id="PTHR32077:SF86">
    <property type="entry name" value="FAS1 DOMAIN-CONTAINING PROTEIN SELMODRAFT_448915"/>
    <property type="match status" value="1"/>
</dbReference>
<proteinExistence type="inferred from homology"/>
<evidence type="ECO:0000256" key="1">
    <source>
        <dbReference type="ARBA" id="ARBA00004609"/>
    </source>
</evidence>
<evidence type="ECO:0000256" key="4">
    <source>
        <dbReference type="ARBA" id="ARBA00022622"/>
    </source>
</evidence>
<sequence length="620" mass="67866">MVWPPYASSSSPPLDSVFVTIRLQRIKLLRLASGVKLSLHEGILHLEELLLKDKDLNYPVFTVKVPREVGFVTNAPADVFFIAYEDIFKLFHSRRLDYNLHGPPIRAHSGDEDQERWRESAPYVVVADPYYMCASQLVSSATRAWATLYLQKFFLDNKRKDNTLLAFFPEDIYCTLISISPKYSIATYFDSRSAKKKNYTVIRGVLDDALEGYYKNGGAFKDKGECFRDDGKYKFKHVFEFPCVKQPADSVKEAFYVMHHLKGFVRDRQNIMLPSALRGWAKKLARIDDDDLREDFHATQVKLSHIIVEDVNTRGVLTPKQSVLPLQSQLTSPTLSLTSSLHCAHSPHSHANALATMRRLHLAAVLVVFLPLAVSAAGTKEAAKAPAAPPAPPNITAAMVKGGCKAFAALVAASPDARSTFQSAGDGGMTAFCPSDDAVRSFMPRYKNLTADAKASLLLFHAVPVYYSQRSLKSNNGVMNTLATDGSANNFNFTVQNEGEQVTIKTDASDHAARLKSTVYDKDPIAIYALDTVLEPVELFEPAESPAPAPAPAPVADAPKAPKKTRHRHVADAPEPAVAADDTSPADQKKSSKKSASPAAPCLRWLAALPVAVAVAAALA</sequence>
<dbReference type="SMART" id="SM00554">
    <property type="entry name" value="FAS1"/>
    <property type="match status" value="1"/>
</dbReference>
<feature type="domain" description="FAS1" evidence="9">
    <location>
        <begin position="391"/>
        <end position="534"/>
    </location>
</feature>
<dbReference type="GO" id="GO:0098552">
    <property type="term" value="C:side of membrane"/>
    <property type="evidence" value="ECO:0007669"/>
    <property type="project" value="UniProtKB-KW"/>
</dbReference>
<evidence type="ECO:0000256" key="7">
    <source>
        <dbReference type="ARBA" id="ARBA00024686"/>
    </source>
</evidence>
<comment type="caution">
    <text evidence="10">The sequence shown here is derived from an EMBL/GenBank/DDBJ whole genome shotgun (WGS) entry which is preliminary data.</text>
</comment>
<dbReference type="Pfam" id="PF02469">
    <property type="entry name" value="Fasciclin"/>
    <property type="match status" value="1"/>
</dbReference>
<dbReference type="InterPro" id="IPR045003">
    <property type="entry name" value="FLA_A"/>
</dbReference>
<keyword evidence="3" id="KW-1003">Cell membrane</keyword>
<keyword evidence="6" id="KW-0472">Membrane</keyword>
<dbReference type="SUPFAM" id="SSF82153">
    <property type="entry name" value="FAS1 domain"/>
    <property type="match status" value="1"/>
</dbReference>
<feature type="region of interest" description="Disordered" evidence="8">
    <location>
        <begin position="543"/>
        <end position="599"/>
    </location>
</feature>
<comment type="subcellular location">
    <subcellularLocation>
        <location evidence="1">Cell membrane</location>
        <topology evidence="1">Lipid-anchor</topology>
        <topology evidence="1">GPI-anchor</topology>
    </subcellularLocation>
</comment>
<dbReference type="PROSITE" id="PS50213">
    <property type="entry name" value="FAS1"/>
    <property type="match status" value="1"/>
</dbReference>
<dbReference type="GO" id="GO:0009834">
    <property type="term" value="P:plant-type secondary cell wall biogenesis"/>
    <property type="evidence" value="ECO:0007669"/>
    <property type="project" value="TreeGrafter"/>
</dbReference>
<keyword evidence="4" id="KW-0336">GPI-anchor</keyword>
<keyword evidence="11" id="KW-1185">Reference proteome</keyword>
<dbReference type="Gene3D" id="2.30.180.10">
    <property type="entry name" value="FAS1 domain"/>
    <property type="match status" value="1"/>
</dbReference>
<organism evidence="10 11">
    <name type="scientific">Lolium multiflorum</name>
    <name type="common">Italian ryegrass</name>
    <name type="synonym">Lolium perenne subsp. multiflorum</name>
    <dbReference type="NCBI Taxonomy" id="4521"/>
    <lineage>
        <taxon>Eukaryota</taxon>
        <taxon>Viridiplantae</taxon>
        <taxon>Streptophyta</taxon>
        <taxon>Embryophyta</taxon>
        <taxon>Tracheophyta</taxon>
        <taxon>Spermatophyta</taxon>
        <taxon>Magnoliopsida</taxon>
        <taxon>Liliopsida</taxon>
        <taxon>Poales</taxon>
        <taxon>Poaceae</taxon>
        <taxon>BOP clade</taxon>
        <taxon>Pooideae</taxon>
        <taxon>Poodae</taxon>
        <taxon>Poeae</taxon>
        <taxon>Poeae Chloroplast Group 2 (Poeae type)</taxon>
        <taxon>Loliodinae</taxon>
        <taxon>Loliinae</taxon>
        <taxon>Lolium</taxon>
    </lineage>
</organism>
<dbReference type="AlphaFoldDB" id="A0AAD8QRA0"/>
<name>A0AAD8QRA0_LOLMU</name>
<evidence type="ECO:0000259" key="9">
    <source>
        <dbReference type="PROSITE" id="PS50213"/>
    </source>
</evidence>
<evidence type="ECO:0000256" key="8">
    <source>
        <dbReference type="SAM" id="MobiDB-lite"/>
    </source>
</evidence>
<evidence type="ECO:0000256" key="5">
    <source>
        <dbReference type="ARBA" id="ARBA00022729"/>
    </source>
</evidence>
<dbReference type="EMBL" id="JAUUTY010000007">
    <property type="protein sequence ID" value="KAK1607282.1"/>
    <property type="molecule type" value="Genomic_DNA"/>
</dbReference>
<evidence type="ECO:0000256" key="6">
    <source>
        <dbReference type="ARBA" id="ARBA00023136"/>
    </source>
</evidence>
<evidence type="ECO:0000313" key="10">
    <source>
        <dbReference type="EMBL" id="KAK1607282.1"/>
    </source>
</evidence>
<keyword evidence="4" id="KW-0325">Glycoprotein</keyword>
<dbReference type="InterPro" id="IPR036378">
    <property type="entry name" value="FAS1_dom_sf"/>
</dbReference>
<accession>A0AAD8QRA0</accession>
<dbReference type="InterPro" id="IPR000782">
    <property type="entry name" value="FAS1_domain"/>
</dbReference>
<dbReference type="PANTHER" id="PTHR32077">
    <property type="entry name" value="FASCICLIN-LIKE ARABINOGALACTAN PROTEIN"/>
    <property type="match status" value="1"/>
</dbReference>
<keyword evidence="5" id="KW-0732">Signal</keyword>
<dbReference type="GO" id="GO:0005886">
    <property type="term" value="C:plasma membrane"/>
    <property type="evidence" value="ECO:0007669"/>
    <property type="project" value="UniProtKB-SubCell"/>
</dbReference>
<evidence type="ECO:0000256" key="2">
    <source>
        <dbReference type="ARBA" id="ARBA00007843"/>
    </source>
</evidence>
<protein>
    <recommendedName>
        <fullName evidence="9">FAS1 domain-containing protein</fullName>
    </recommendedName>
</protein>
<dbReference type="Proteomes" id="UP001231189">
    <property type="component" value="Unassembled WGS sequence"/>
</dbReference>
<reference evidence="10" key="1">
    <citation type="submission" date="2023-07" db="EMBL/GenBank/DDBJ databases">
        <title>A chromosome-level genome assembly of Lolium multiflorum.</title>
        <authorList>
            <person name="Chen Y."/>
            <person name="Copetti D."/>
            <person name="Kolliker R."/>
            <person name="Studer B."/>
        </authorList>
    </citation>
    <scope>NUCLEOTIDE SEQUENCE</scope>
    <source>
        <strain evidence="10">02402/16</strain>
        <tissue evidence="10">Leaf</tissue>
    </source>
</reference>